<dbReference type="GO" id="GO:0007605">
    <property type="term" value="P:sensory perception of sound"/>
    <property type="evidence" value="ECO:0007669"/>
    <property type="project" value="InterPro"/>
</dbReference>
<dbReference type="FunFam" id="2.60.40.3430:FF:000001">
    <property type="entry name" value="protocadherin-15 isoform X1"/>
    <property type="match status" value="1"/>
</dbReference>
<dbReference type="AlphaFoldDB" id="A0AAD1T9S5"/>
<dbReference type="EMBL" id="OW240922">
    <property type="protein sequence ID" value="CAH2322191.1"/>
    <property type="molecule type" value="Genomic_DNA"/>
</dbReference>
<evidence type="ECO:0000256" key="1">
    <source>
        <dbReference type="ARBA" id="ARBA00004370"/>
    </source>
</evidence>
<dbReference type="InterPro" id="IPR041149">
    <property type="entry name" value="EC_dom"/>
</dbReference>
<reference evidence="4" key="1">
    <citation type="submission" date="2022-03" db="EMBL/GenBank/DDBJ databases">
        <authorList>
            <person name="Alioto T."/>
            <person name="Alioto T."/>
            <person name="Gomez Garrido J."/>
        </authorList>
    </citation>
    <scope>NUCLEOTIDE SEQUENCE</scope>
</reference>
<feature type="non-terminal residue" evidence="4">
    <location>
        <position position="105"/>
    </location>
</feature>
<dbReference type="Proteomes" id="UP001295444">
    <property type="component" value="Chromosome 11"/>
</dbReference>
<dbReference type="PROSITE" id="PS00232">
    <property type="entry name" value="CADHERIN_1"/>
    <property type="match status" value="1"/>
</dbReference>
<evidence type="ECO:0000256" key="2">
    <source>
        <dbReference type="ARBA" id="ARBA00023136"/>
    </source>
</evidence>
<dbReference type="GO" id="GO:0048839">
    <property type="term" value="P:inner ear development"/>
    <property type="evidence" value="ECO:0007669"/>
    <property type="project" value="InterPro"/>
</dbReference>
<organism evidence="4 5">
    <name type="scientific">Pelobates cultripes</name>
    <name type="common">Western spadefoot toad</name>
    <dbReference type="NCBI Taxonomy" id="61616"/>
    <lineage>
        <taxon>Eukaryota</taxon>
        <taxon>Metazoa</taxon>
        <taxon>Chordata</taxon>
        <taxon>Craniata</taxon>
        <taxon>Vertebrata</taxon>
        <taxon>Euteleostomi</taxon>
        <taxon>Amphibia</taxon>
        <taxon>Batrachia</taxon>
        <taxon>Anura</taxon>
        <taxon>Pelobatoidea</taxon>
        <taxon>Pelobatidae</taxon>
        <taxon>Pelobates</taxon>
    </lineage>
</organism>
<dbReference type="InterPro" id="IPR030718">
    <property type="entry name" value="EC_dom_sf"/>
</dbReference>
<dbReference type="Pfam" id="PF18432">
    <property type="entry name" value="ECD"/>
    <property type="match status" value="1"/>
</dbReference>
<feature type="domain" description="Extracellular cadherin" evidence="3">
    <location>
        <begin position="1"/>
        <end position="87"/>
    </location>
</feature>
<dbReference type="InterPro" id="IPR015919">
    <property type="entry name" value="Cadherin-like_sf"/>
</dbReference>
<evidence type="ECO:0000313" key="5">
    <source>
        <dbReference type="Proteomes" id="UP001295444"/>
    </source>
</evidence>
<protein>
    <submittedName>
        <fullName evidence="4">Protocadherin-15-like, partial</fullName>
    </submittedName>
</protein>
<dbReference type="SUPFAM" id="SSF49313">
    <property type="entry name" value="Cadherin-like"/>
    <property type="match status" value="1"/>
</dbReference>
<keyword evidence="5" id="KW-1185">Reference proteome</keyword>
<dbReference type="GO" id="GO:0005509">
    <property type="term" value="F:calcium ion binding"/>
    <property type="evidence" value="ECO:0007669"/>
    <property type="project" value="InterPro"/>
</dbReference>
<dbReference type="GO" id="GO:0032420">
    <property type="term" value="C:stereocilium"/>
    <property type="evidence" value="ECO:0007669"/>
    <property type="project" value="InterPro"/>
</dbReference>
<dbReference type="GO" id="GO:0005886">
    <property type="term" value="C:plasma membrane"/>
    <property type="evidence" value="ECO:0007669"/>
    <property type="project" value="InterPro"/>
</dbReference>
<proteinExistence type="predicted"/>
<feature type="non-terminal residue" evidence="4">
    <location>
        <position position="1"/>
    </location>
</feature>
<gene>
    <name evidence="4" type="ORF">PECUL_23A001930</name>
</gene>
<dbReference type="GO" id="GO:0007155">
    <property type="term" value="P:cell adhesion"/>
    <property type="evidence" value="ECO:0007669"/>
    <property type="project" value="InterPro"/>
</dbReference>
<accession>A0AAD1T9S5</accession>
<dbReference type="Gene3D" id="2.60.40.3430">
    <property type="match status" value="1"/>
</dbReference>
<name>A0AAD1T9S5_PELCU</name>
<sequence>TIIVDNMQIKGTAGGTNPTIEISLKDNVDYWVILDPKTQTLYLNSTGRVLDRDPPLSIKSIVVQVQCINKNVGSIINHEVRIVVRDKNDNPPRFQNQSYYTAVNE</sequence>
<comment type="subcellular location">
    <subcellularLocation>
        <location evidence="1">Membrane</location>
    </subcellularLocation>
</comment>
<dbReference type="InterPro" id="IPR020894">
    <property type="entry name" value="Cadherin_CS"/>
</dbReference>
<evidence type="ECO:0000313" key="4">
    <source>
        <dbReference type="EMBL" id="CAH2322191.1"/>
    </source>
</evidence>
<keyword evidence="2" id="KW-0472">Membrane</keyword>
<evidence type="ECO:0000259" key="3">
    <source>
        <dbReference type="Pfam" id="PF18432"/>
    </source>
</evidence>